<gene>
    <name evidence="1" type="primary">51</name>
    <name evidence="1" type="ORF">KELLEZIO_51</name>
</gene>
<dbReference type="Proteomes" id="UP000201386">
    <property type="component" value="Segment"/>
</dbReference>
<dbReference type="KEGG" id="vg:29124763"/>
<reference evidence="1 2" key="1">
    <citation type="submission" date="2016-02" db="EMBL/GenBank/DDBJ databases">
        <authorList>
            <person name="Lynch K.C."/>
            <person name="Doan M."/>
            <person name="Paisley J.T."/>
            <person name="Allen K.G."/>
            <person name="Gaffney B.L."/>
            <person name="Rinehart C.A."/>
            <person name="King R.A."/>
            <person name="Staples A."/>
            <person name="Bowman C.A."/>
            <person name="Russell D.A."/>
            <person name="Pope W.H."/>
            <person name="Jacobs-Sera D."/>
            <person name="Hendrix R.W."/>
            <person name="Hatfull G.F."/>
        </authorList>
    </citation>
    <scope>NUCLEOTIDE SEQUENCE [LARGE SCALE GENOMIC DNA]</scope>
</reference>
<protein>
    <submittedName>
        <fullName evidence="1">Uncharacterized protein</fullName>
    </submittedName>
</protein>
<dbReference type="EMBL" id="KU647626">
    <property type="protein sequence ID" value="AMM44221.1"/>
    <property type="molecule type" value="Genomic_DNA"/>
</dbReference>
<dbReference type="RefSeq" id="YP_009301308.1">
    <property type="nucleotide sequence ID" value="NC_031231.1"/>
</dbReference>
<name>A0A140G6D6_9CAUD</name>
<evidence type="ECO:0000313" key="1">
    <source>
        <dbReference type="EMBL" id="AMM44221.1"/>
    </source>
</evidence>
<evidence type="ECO:0000313" key="2">
    <source>
        <dbReference type="Proteomes" id="UP000201386"/>
    </source>
</evidence>
<dbReference type="GeneID" id="29124763"/>
<keyword evidence="2" id="KW-1185">Reference proteome</keyword>
<sequence>MTAKMHDIQSLHTLTVERARKAADTPQARYGRAILALANDGVMVLENYPMCCGSCASSEMAAAGLGKDDAVAWFIKEQGHGIFWKDGEPWEREEYSDARPDDRPKKHVWWNHSGEFTAAKIATAFRAEGFEVEWDGNPARCPTVNF</sequence>
<proteinExistence type="predicted"/>
<organism evidence="1 2">
    <name type="scientific">Arthrobacter phage KellEzio</name>
    <dbReference type="NCBI Taxonomy" id="1796995"/>
    <lineage>
        <taxon>Viruses</taxon>
        <taxon>Duplodnaviria</taxon>
        <taxon>Heunggongvirae</taxon>
        <taxon>Uroviricota</taxon>
        <taxon>Caudoviricetes</taxon>
        <taxon>Kelleziovirus</taxon>
        <taxon>Kelleziovirus kellezzio</taxon>
    </lineage>
</organism>
<accession>A0A140G6D6</accession>